<sequence>METKIFNKMDLIEAARLLREGEIVAFPTETVYGLGANAQIADAVQSVFTVKGRPSDNPLIVHVESFEQVKDYVEVFHPLTQEIVDAFWPGPLTLIFTIKPGALPSVVSAGLPTVSFRMPNHPLTLELIKEAGVPIVGPSANTSGRPSPTNSQHVYHDLQGKIAGILEGGATAIGVESTVLDLSDPTKPPMILRPGAVTKEALETILGIEILVDPHLAHEEQAPKSPGMKYKHYAPKTPALMVNPDEWEAVMALVIAKEIRLGLLGSPQMIERYQASAQATFAYEGEGVEAAAKGLFAGLRALDEAAIDVILVPTFPEEGLGVAYMNRLKKATNQLNFLEQLTSE</sequence>
<dbReference type="Gene3D" id="3.90.870.10">
    <property type="entry name" value="DHBP synthase"/>
    <property type="match status" value="1"/>
</dbReference>
<feature type="domain" description="YrdC-like" evidence="15">
    <location>
        <begin position="8"/>
        <end position="197"/>
    </location>
</feature>
<evidence type="ECO:0000256" key="5">
    <source>
        <dbReference type="ARBA" id="ARBA00022490"/>
    </source>
</evidence>
<evidence type="ECO:0000259" key="15">
    <source>
        <dbReference type="PROSITE" id="PS51163"/>
    </source>
</evidence>
<organism evidence="16 17">
    <name type="scientific">Enterococcus aquimarinus</name>
    <dbReference type="NCBI Taxonomy" id="328396"/>
    <lineage>
        <taxon>Bacteria</taxon>
        <taxon>Bacillati</taxon>
        <taxon>Bacillota</taxon>
        <taxon>Bacilli</taxon>
        <taxon>Lactobacillales</taxon>
        <taxon>Enterococcaceae</taxon>
        <taxon>Enterococcus</taxon>
    </lineage>
</organism>
<comment type="function">
    <text evidence="13">Required for the formation of a threonylcarbamoyl group on adenosine at position 37 (t(6)A37) in tRNAs that read codons beginning with adenine.</text>
</comment>
<feature type="binding site" evidence="14">
    <location>
        <position position="147"/>
    </location>
    <ligand>
        <name>ATP</name>
        <dbReference type="ChEBI" id="CHEBI:30616"/>
    </ligand>
</feature>
<dbReference type="AlphaFoldDB" id="A0A1L8QPU6"/>
<evidence type="ECO:0000256" key="8">
    <source>
        <dbReference type="ARBA" id="ARBA00022695"/>
    </source>
</evidence>
<comment type="similarity">
    <text evidence="2 13">Belongs to the SUA5 family.</text>
</comment>
<dbReference type="EMBL" id="JXKD01000015">
    <property type="protein sequence ID" value="OJG09531.1"/>
    <property type="molecule type" value="Genomic_DNA"/>
</dbReference>
<dbReference type="GO" id="GO:0003725">
    <property type="term" value="F:double-stranded RNA binding"/>
    <property type="evidence" value="ECO:0007669"/>
    <property type="project" value="UniProtKB-UniRule"/>
</dbReference>
<feature type="binding site" evidence="14">
    <location>
        <position position="30"/>
    </location>
    <ligand>
        <name>L-threonine</name>
        <dbReference type="ChEBI" id="CHEBI:57926"/>
    </ligand>
</feature>
<keyword evidence="8 13" id="KW-0548">Nucleotidyltransferase</keyword>
<dbReference type="Gene3D" id="3.40.50.11030">
    <property type="entry name" value="Threonylcarbamoyl-AMP synthase, C-terminal domain"/>
    <property type="match status" value="1"/>
</dbReference>
<dbReference type="PANTHER" id="PTHR17490:SF16">
    <property type="entry name" value="THREONYLCARBAMOYL-AMP SYNTHASE"/>
    <property type="match status" value="1"/>
</dbReference>
<proteinExistence type="inferred from homology"/>
<dbReference type="OrthoDB" id="9814580at2"/>
<dbReference type="SUPFAM" id="SSF55821">
    <property type="entry name" value="YrdC/RibB"/>
    <property type="match status" value="1"/>
</dbReference>
<dbReference type="GO" id="GO:0000049">
    <property type="term" value="F:tRNA binding"/>
    <property type="evidence" value="ECO:0007669"/>
    <property type="project" value="TreeGrafter"/>
</dbReference>
<comment type="caution">
    <text evidence="16">The sequence shown here is derived from an EMBL/GenBank/DDBJ whole genome shotgun (WGS) entry which is preliminary data.</text>
</comment>
<dbReference type="GO" id="GO:0008033">
    <property type="term" value="P:tRNA processing"/>
    <property type="evidence" value="ECO:0007669"/>
    <property type="project" value="UniProtKB-KW"/>
</dbReference>
<keyword evidence="9 13" id="KW-0547">Nucleotide-binding</keyword>
<evidence type="ECO:0000256" key="9">
    <source>
        <dbReference type="ARBA" id="ARBA00022741"/>
    </source>
</evidence>
<comment type="catalytic activity">
    <reaction evidence="12 13">
        <text>L-threonine + hydrogencarbonate + ATP = L-threonylcarbamoyladenylate + diphosphate + H2O</text>
        <dbReference type="Rhea" id="RHEA:36407"/>
        <dbReference type="ChEBI" id="CHEBI:15377"/>
        <dbReference type="ChEBI" id="CHEBI:17544"/>
        <dbReference type="ChEBI" id="CHEBI:30616"/>
        <dbReference type="ChEBI" id="CHEBI:33019"/>
        <dbReference type="ChEBI" id="CHEBI:57926"/>
        <dbReference type="ChEBI" id="CHEBI:73682"/>
        <dbReference type="EC" id="2.7.7.87"/>
    </reaction>
</comment>
<feature type="binding site" evidence="14">
    <location>
        <position position="193"/>
    </location>
    <ligand>
        <name>ATP</name>
        <dbReference type="ChEBI" id="CHEBI:30616"/>
    </ligand>
</feature>
<dbReference type="InterPro" id="IPR010923">
    <property type="entry name" value="T(6)A37_SUA5"/>
</dbReference>
<evidence type="ECO:0000313" key="17">
    <source>
        <dbReference type="Proteomes" id="UP000182149"/>
    </source>
</evidence>
<feature type="binding site" evidence="14">
    <location>
        <position position="113"/>
    </location>
    <ligand>
        <name>ATP</name>
        <dbReference type="ChEBI" id="CHEBI:30616"/>
    </ligand>
</feature>
<dbReference type="NCBIfam" id="TIGR00057">
    <property type="entry name" value="L-threonylcarbamoyladenylate synthase"/>
    <property type="match status" value="1"/>
</dbReference>
<evidence type="ECO:0000256" key="10">
    <source>
        <dbReference type="ARBA" id="ARBA00022840"/>
    </source>
</evidence>
<dbReference type="InterPro" id="IPR005145">
    <property type="entry name" value="Sua5_C"/>
</dbReference>
<dbReference type="GO" id="GO:0061710">
    <property type="term" value="F:L-threonylcarbamoyladenylate synthase"/>
    <property type="evidence" value="ECO:0007669"/>
    <property type="project" value="UniProtKB-EC"/>
</dbReference>
<dbReference type="GO" id="GO:0005737">
    <property type="term" value="C:cytoplasm"/>
    <property type="evidence" value="ECO:0007669"/>
    <property type="project" value="UniProtKB-SubCell"/>
</dbReference>
<evidence type="ECO:0000256" key="12">
    <source>
        <dbReference type="ARBA" id="ARBA00048366"/>
    </source>
</evidence>
<dbReference type="EC" id="2.7.7.87" evidence="3 13"/>
<dbReference type="GO" id="GO:0005524">
    <property type="term" value="F:ATP binding"/>
    <property type="evidence" value="ECO:0007669"/>
    <property type="project" value="UniProtKB-UniRule"/>
</dbReference>
<keyword evidence="10 13" id="KW-0067">ATP-binding</keyword>
<dbReference type="STRING" id="328396.RU93_GL000691"/>
<comment type="subcellular location">
    <subcellularLocation>
        <location evidence="1 13">Cytoplasm</location>
    </subcellularLocation>
</comment>
<dbReference type="Pfam" id="PF03481">
    <property type="entry name" value="Sua5_C"/>
    <property type="match status" value="1"/>
</dbReference>
<gene>
    <name evidence="16" type="ORF">RU93_GL000691</name>
</gene>
<evidence type="ECO:0000256" key="3">
    <source>
        <dbReference type="ARBA" id="ARBA00012584"/>
    </source>
</evidence>
<feature type="binding site" evidence="14">
    <location>
        <position position="53"/>
    </location>
    <ligand>
        <name>ATP</name>
        <dbReference type="ChEBI" id="CHEBI:30616"/>
    </ligand>
</feature>
<accession>A0A1L8QPU6</accession>
<evidence type="ECO:0000256" key="6">
    <source>
        <dbReference type="ARBA" id="ARBA00022679"/>
    </source>
</evidence>
<dbReference type="RefSeq" id="WP_071875392.1">
    <property type="nucleotide sequence ID" value="NZ_JBHSHF010000005.1"/>
</dbReference>
<name>A0A1L8QPU6_9ENTE</name>
<keyword evidence="17" id="KW-1185">Reference proteome</keyword>
<keyword evidence="5 13" id="KW-0963">Cytoplasm</keyword>
<dbReference type="PANTHER" id="PTHR17490">
    <property type="entry name" value="SUA5"/>
    <property type="match status" value="1"/>
</dbReference>
<dbReference type="InterPro" id="IPR038385">
    <property type="entry name" value="Sua5/YwlC_C"/>
</dbReference>
<evidence type="ECO:0000256" key="14">
    <source>
        <dbReference type="PIRSR" id="PIRSR004930-1"/>
    </source>
</evidence>
<dbReference type="Proteomes" id="UP000182149">
    <property type="component" value="Unassembled WGS sequence"/>
</dbReference>
<reference evidence="16 17" key="1">
    <citation type="submission" date="2014-12" db="EMBL/GenBank/DDBJ databases">
        <title>Draft genome sequences of 29 type strains of Enterococci.</title>
        <authorList>
            <person name="Zhong Z."/>
            <person name="Sun Z."/>
            <person name="Liu W."/>
            <person name="Zhang W."/>
            <person name="Zhang H."/>
        </authorList>
    </citation>
    <scope>NUCLEOTIDE SEQUENCE [LARGE SCALE GENOMIC DNA]</scope>
    <source>
        <strain evidence="16 17">DSM 17690</strain>
    </source>
</reference>
<keyword evidence="6 13" id="KW-0808">Transferase</keyword>
<evidence type="ECO:0000256" key="11">
    <source>
        <dbReference type="ARBA" id="ARBA00029774"/>
    </source>
</evidence>
<evidence type="ECO:0000256" key="13">
    <source>
        <dbReference type="PIRNR" id="PIRNR004930"/>
    </source>
</evidence>
<protein>
    <recommendedName>
        <fullName evidence="4 13">Threonylcarbamoyl-AMP synthase</fullName>
        <shortName evidence="13">TC-AMP synthase</shortName>
        <ecNumber evidence="3 13">2.7.7.87</ecNumber>
    </recommendedName>
    <alternativeName>
        <fullName evidence="11 13">L-threonylcarbamoyladenylate synthase</fullName>
    </alternativeName>
</protein>
<feature type="binding site" evidence="14">
    <location>
        <position position="177"/>
    </location>
    <ligand>
        <name>L-threonine</name>
        <dbReference type="ChEBI" id="CHEBI:57926"/>
    </ligand>
</feature>
<evidence type="ECO:0000256" key="2">
    <source>
        <dbReference type="ARBA" id="ARBA00007663"/>
    </source>
</evidence>
<feature type="binding site" evidence="14">
    <location>
        <position position="233"/>
    </location>
    <ligand>
        <name>ATP</name>
        <dbReference type="ChEBI" id="CHEBI:30616"/>
    </ligand>
</feature>
<dbReference type="GO" id="GO:0006450">
    <property type="term" value="P:regulation of translational fidelity"/>
    <property type="evidence" value="ECO:0007669"/>
    <property type="project" value="TreeGrafter"/>
</dbReference>
<feature type="binding site" evidence="14">
    <location>
        <position position="117"/>
    </location>
    <ligand>
        <name>L-threonine</name>
        <dbReference type="ChEBI" id="CHEBI:57926"/>
    </ligand>
</feature>
<evidence type="ECO:0000256" key="7">
    <source>
        <dbReference type="ARBA" id="ARBA00022694"/>
    </source>
</evidence>
<dbReference type="InterPro" id="IPR006070">
    <property type="entry name" value="Sua5-like_dom"/>
</dbReference>
<dbReference type="Pfam" id="PF01300">
    <property type="entry name" value="Sua5_yciO_yrdC"/>
    <property type="match status" value="1"/>
</dbReference>
<dbReference type="PIRSF" id="PIRSF004930">
    <property type="entry name" value="Tln_factor_SUA5"/>
    <property type="match status" value="1"/>
</dbReference>
<feature type="binding site" evidence="14">
    <location>
        <position position="62"/>
    </location>
    <ligand>
        <name>L-threonine</name>
        <dbReference type="ChEBI" id="CHEBI:57926"/>
    </ligand>
</feature>
<dbReference type="InterPro" id="IPR017945">
    <property type="entry name" value="DHBP_synth_RibB-like_a/b_dom"/>
</dbReference>
<evidence type="ECO:0000313" key="16">
    <source>
        <dbReference type="EMBL" id="OJG09531.1"/>
    </source>
</evidence>
<dbReference type="FunFam" id="3.90.870.10:FF:000009">
    <property type="entry name" value="Threonylcarbamoyl-AMP synthase, putative"/>
    <property type="match status" value="1"/>
</dbReference>
<evidence type="ECO:0000256" key="1">
    <source>
        <dbReference type="ARBA" id="ARBA00004496"/>
    </source>
</evidence>
<dbReference type="InterPro" id="IPR050156">
    <property type="entry name" value="TC-AMP_synthase_SUA5"/>
</dbReference>
<feature type="binding site" evidence="14">
    <location>
        <position position="57"/>
    </location>
    <ligand>
        <name>ATP</name>
        <dbReference type="ChEBI" id="CHEBI:30616"/>
    </ligand>
</feature>
<keyword evidence="7 13" id="KW-0819">tRNA processing</keyword>
<dbReference type="PROSITE" id="PS51163">
    <property type="entry name" value="YRDC"/>
    <property type="match status" value="1"/>
</dbReference>
<evidence type="ECO:0000256" key="4">
    <source>
        <dbReference type="ARBA" id="ARBA00015492"/>
    </source>
</evidence>
<feature type="binding site" evidence="14">
    <location>
        <position position="139"/>
    </location>
    <ligand>
        <name>ATP</name>
        <dbReference type="ChEBI" id="CHEBI:30616"/>
    </ligand>
</feature>